<dbReference type="EMBL" id="JF957057">
    <property type="protein sequence ID" value="AEJ91939.1"/>
    <property type="molecule type" value="Genomic_DNA"/>
</dbReference>
<dbReference type="GeneID" id="40234378"/>
<gene>
    <name evidence="1" type="primary">96</name>
    <name evidence="1" type="ORF">BPBIEBS31_96</name>
</gene>
<keyword evidence="2" id="KW-1185">Reference proteome</keyword>
<name>G1DA49_9CAUD</name>
<dbReference type="Proteomes" id="UP000008429">
    <property type="component" value="Segment"/>
</dbReference>
<dbReference type="RefSeq" id="YP_009637625.1">
    <property type="nucleotide sequence ID" value="NC_042327.1"/>
</dbReference>
<accession>G1DA49</accession>
<evidence type="ECO:0000313" key="1">
    <source>
        <dbReference type="EMBL" id="AEJ91939.1"/>
    </source>
</evidence>
<proteinExistence type="predicted"/>
<organism evidence="1 2">
    <name type="scientific">Mycobacterium phage BPBiebs31</name>
    <dbReference type="NCBI Taxonomy" id="2902900"/>
    <lineage>
        <taxon>Viruses</taxon>
        <taxon>Duplodnaviria</taxon>
        <taxon>Heunggongvirae</taxon>
        <taxon>Uroviricota</taxon>
        <taxon>Caudoviricetes</taxon>
        <taxon>Fromanvirus</taxon>
        <taxon>Fromanvirus bpbiebs31</taxon>
    </lineage>
</organism>
<sequence>MTNTMKFTYRPDGKGRVTRFIDGVADGVVASSDGTTVFEPVIAERIAKALNW</sequence>
<evidence type="ECO:0000313" key="2">
    <source>
        <dbReference type="Proteomes" id="UP000008429"/>
    </source>
</evidence>
<protein>
    <submittedName>
        <fullName evidence="1">Uncharacterized protein</fullName>
    </submittedName>
</protein>
<reference evidence="1 2" key="1">
    <citation type="journal article" date="2012" name="J. Virol.">
        <title>Complete Genome Sequences of 138 Mycobacteriophages.</title>
        <authorList>
            <consortium name="the Science Education Alliance Phage Hunters Advancing Genomics and Evolutionary Science Program"/>
            <consortium name="the KwaZulu-Natal Research Institute for Tuberculosis and HIV Mycobacterial Genetics Course Students"/>
            <consortium name="the Phage Hunters Integrating Research and Education Program"/>
            <person name="Hatfull G.F."/>
        </authorList>
    </citation>
    <scope>NUCLEOTIDE SEQUENCE [LARGE SCALE GENOMIC DNA]</scope>
</reference>